<evidence type="ECO:0008006" key="3">
    <source>
        <dbReference type="Google" id="ProtNLM"/>
    </source>
</evidence>
<organism evidence="1 2">
    <name type="scientific">Phytohabitans maris</name>
    <dbReference type="NCBI Taxonomy" id="3071409"/>
    <lineage>
        <taxon>Bacteria</taxon>
        <taxon>Bacillati</taxon>
        <taxon>Actinomycetota</taxon>
        <taxon>Actinomycetes</taxon>
        <taxon>Micromonosporales</taxon>
        <taxon>Micromonosporaceae</taxon>
    </lineage>
</organism>
<evidence type="ECO:0000313" key="1">
    <source>
        <dbReference type="EMBL" id="MDQ7909911.1"/>
    </source>
</evidence>
<comment type="caution">
    <text evidence="1">The sequence shown here is derived from an EMBL/GenBank/DDBJ whole genome shotgun (WGS) entry which is preliminary data.</text>
</comment>
<evidence type="ECO:0000313" key="2">
    <source>
        <dbReference type="Proteomes" id="UP001230908"/>
    </source>
</evidence>
<reference evidence="1 2" key="1">
    <citation type="submission" date="2023-08" db="EMBL/GenBank/DDBJ databases">
        <title>Phytohabitans sansha sp. nov., isolated from marine sediment.</title>
        <authorList>
            <person name="Zhao Y."/>
            <person name="Yi K."/>
        </authorList>
    </citation>
    <scope>NUCLEOTIDE SEQUENCE [LARGE SCALE GENOMIC DNA]</scope>
    <source>
        <strain evidence="1 2">ZYX-F-186</strain>
    </source>
</reference>
<gene>
    <name evidence="1" type="ORF">RB614_35980</name>
</gene>
<protein>
    <recommendedName>
        <fullName evidence="3">4,5-dihydroxyphthalate decarboxylase</fullName>
    </recommendedName>
</protein>
<dbReference type="EMBL" id="JAVHUY010000048">
    <property type="protein sequence ID" value="MDQ7909911.1"/>
    <property type="molecule type" value="Genomic_DNA"/>
</dbReference>
<sequence length="320" mass="35403">MDPITVTLVAKDYGHLAPLAVGDVRAEGLDLRVDRDTRRAIDRTLRDPEVMLGESSISRHVARLAAGDRTWVGIPVFLMRGFRHRCFFVRADSPLAGFHDLVGKRIGTDNWMASGNTWSRAAMREQGVEPSQMRWVCGPVDGPPQDRPQGNLPGNASMAPADRNLLDMLLSGDLDALMCPDPPRGFYTAGSPVRRLFPDFRAVEEAYFQRTRLWPGIHITVIRRTLFEQHPQVAPAIHDALEASRQAWLGSRLALHETPWLLDDLEASRAQMGAEWGANGIDANAAMVAAFCQESYAQGLIPEPVEPDALFAEYAEAAKQ</sequence>
<dbReference type="RefSeq" id="WP_308717165.1">
    <property type="nucleotide sequence ID" value="NZ_JAVHUY010000048.1"/>
</dbReference>
<keyword evidence="2" id="KW-1185">Reference proteome</keyword>
<dbReference type="SUPFAM" id="SSF53850">
    <property type="entry name" value="Periplasmic binding protein-like II"/>
    <property type="match status" value="1"/>
</dbReference>
<name>A0ABU0ZSA7_9ACTN</name>
<proteinExistence type="predicted"/>
<dbReference type="Gene3D" id="3.40.190.10">
    <property type="entry name" value="Periplasmic binding protein-like II"/>
    <property type="match status" value="1"/>
</dbReference>
<dbReference type="Proteomes" id="UP001230908">
    <property type="component" value="Unassembled WGS sequence"/>
</dbReference>
<accession>A0ABU0ZSA7</accession>